<evidence type="ECO:0000256" key="1">
    <source>
        <dbReference type="ARBA" id="ARBA00007171"/>
    </source>
</evidence>
<name>A0ABS6JFG4_9BACI</name>
<feature type="compositionally biased region" description="Acidic residues" evidence="2">
    <location>
        <begin position="665"/>
        <end position="689"/>
    </location>
</feature>
<accession>A0ABS6JFG4</accession>
<dbReference type="Pfam" id="PF03717">
    <property type="entry name" value="PBP_dimer"/>
    <property type="match status" value="1"/>
</dbReference>
<feature type="domain" description="Penicillin-binding protein transpeptidase" evidence="3">
    <location>
        <begin position="337"/>
        <end position="647"/>
    </location>
</feature>
<dbReference type="InterPro" id="IPR001460">
    <property type="entry name" value="PCN-bd_Tpept"/>
</dbReference>
<sequence>MNDKKSKKNHLPVRLNILFFLVFVLFSVLILRLGIVQIVQGQEFEEQVERTINVSAPVEAPRGLMYDRFGNIIVDNQLLFTVTYTNRHTPQQEMLETARKLNEFVTLEPTRINDRDIREYWGIIFPEELEEKLTIEEAKEKEIEDSAVHLERLSRITEEELNSLTEDEEEMEVFALWREFNVGYNHLPHKILQDITYEEAARIMEHMDLLPGVDIIRDAERKYVFEDSLRGIIGNVGSIPRDELDFFLANGYERNAEVGLSYLESQYESVLRGRKGSLENFMDQRGNFLRNPEINHGSRGNDLILTFDMELQQRVETIIDEVVEDRISGFVGEPDAYVVVMEPHTGDILSLAGYRSDIGTFTSAFEMGSAIKGATVLAGYDTGVMPPGTTILDRTINLPGAQPISSHRTLGYLNDLGALEQSSNIYMIEVAMRIVGYVPGVSGTNWGNFYRGYDVMRGYYEQFGLGVPTGLDLPNEFKGINGGNHPQPGNLLFLTFGQFDTYTPLQLAQYVSTIANDGYRIAPRVVKEIREPGVSKEDLGPISQQMEPKVLNKIDVDEAYIDRLKEGFRLVTYGSRGTARAFFEDARYNVAGKTGTAQVTVNGRYANNQTFVAFAPYDNPEVAISVVVPGMDRDRGGVANTIARQVLDAYFDLKEKRPLYRDGFVDEVEDAEEEEESEEENGLEEESEE</sequence>
<protein>
    <submittedName>
        <fullName evidence="5">Penicillin-binding protein 2</fullName>
    </submittedName>
</protein>
<dbReference type="PANTHER" id="PTHR30627:SF2">
    <property type="entry name" value="PEPTIDOGLYCAN D,D-TRANSPEPTIDASE MRDA"/>
    <property type="match status" value="1"/>
</dbReference>
<organism evidence="5 6">
    <name type="scientific">Evansella tamaricis</name>
    <dbReference type="NCBI Taxonomy" id="2069301"/>
    <lineage>
        <taxon>Bacteria</taxon>
        <taxon>Bacillati</taxon>
        <taxon>Bacillota</taxon>
        <taxon>Bacilli</taxon>
        <taxon>Bacillales</taxon>
        <taxon>Bacillaceae</taxon>
        <taxon>Evansella</taxon>
    </lineage>
</organism>
<evidence type="ECO:0000259" key="3">
    <source>
        <dbReference type="Pfam" id="PF00905"/>
    </source>
</evidence>
<dbReference type="Proteomes" id="UP000784880">
    <property type="component" value="Unassembled WGS sequence"/>
</dbReference>
<gene>
    <name evidence="5" type="ORF">KS419_10965</name>
</gene>
<dbReference type="PANTHER" id="PTHR30627">
    <property type="entry name" value="PEPTIDOGLYCAN D,D-TRANSPEPTIDASE"/>
    <property type="match status" value="1"/>
</dbReference>
<dbReference type="InterPro" id="IPR050515">
    <property type="entry name" value="Beta-lactam/transpept"/>
</dbReference>
<dbReference type="InterPro" id="IPR005311">
    <property type="entry name" value="PBP_dimer"/>
</dbReference>
<dbReference type="Pfam" id="PF00905">
    <property type="entry name" value="Transpeptidase"/>
    <property type="match status" value="1"/>
</dbReference>
<evidence type="ECO:0000313" key="5">
    <source>
        <dbReference type="EMBL" id="MBU9712263.1"/>
    </source>
</evidence>
<dbReference type="EMBL" id="JAHQCS010000095">
    <property type="protein sequence ID" value="MBU9712263.1"/>
    <property type="molecule type" value="Genomic_DNA"/>
</dbReference>
<evidence type="ECO:0000259" key="4">
    <source>
        <dbReference type="Pfam" id="PF03717"/>
    </source>
</evidence>
<dbReference type="RefSeq" id="WP_217066446.1">
    <property type="nucleotide sequence ID" value="NZ_JAHQCS010000095.1"/>
</dbReference>
<feature type="region of interest" description="Disordered" evidence="2">
    <location>
        <begin position="664"/>
        <end position="689"/>
    </location>
</feature>
<evidence type="ECO:0000313" key="6">
    <source>
        <dbReference type="Proteomes" id="UP000784880"/>
    </source>
</evidence>
<proteinExistence type="inferred from homology"/>
<keyword evidence="6" id="KW-1185">Reference proteome</keyword>
<reference evidence="5 6" key="1">
    <citation type="submission" date="2021-06" db="EMBL/GenBank/DDBJ databases">
        <title>Bacillus sp. RD4P76, an endophyte from a halophyte.</title>
        <authorList>
            <person name="Sun J.-Q."/>
        </authorList>
    </citation>
    <scope>NUCLEOTIDE SEQUENCE [LARGE SCALE GENOMIC DNA]</scope>
    <source>
        <strain evidence="5 6">CGMCC 1.15917</strain>
    </source>
</reference>
<comment type="similarity">
    <text evidence="1">Belongs to the transpeptidase family.</text>
</comment>
<comment type="caution">
    <text evidence="5">The sequence shown here is derived from an EMBL/GenBank/DDBJ whole genome shotgun (WGS) entry which is preliminary data.</text>
</comment>
<evidence type="ECO:0000256" key="2">
    <source>
        <dbReference type="SAM" id="MobiDB-lite"/>
    </source>
</evidence>
<feature type="domain" description="Penicillin-binding protein dimerisation" evidence="4">
    <location>
        <begin position="58"/>
        <end position="291"/>
    </location>
</feature>